<organism evidence="1 2">
    <name type="scientific">Dorcoceras hygrometricum</name>
    <dbReference type="NCBI Taxonomy" id="472368"/>
    <lineage>
        <taxon>Eukaryota</taxon>
        <taxon>Viridiplantae</taxon>
        <taxon>Streptophyta</taxon>
        <taxon>Embryophyta</taxon>
        <taxon>Tracheophyta</taxon>
        <taxon>Spermatophyta</taxon>
        <taxon>Magnoliopsida</taxon>
        <taxon>eudicotyledons</taxon>
        <taxon>Gunneridae</taxon>
        <taxon>Pentapetalae</taxon>
        <taxon>asterids</taxon>
        <taxon>lamiids</taxon>
        <taxon>Lamiales</taxon>
        <taxon>Gesneriaceae</taxon>
        <taxon>Didymocarpoideae</taxon>
        <taxon>Trichosporeae</taxon>
        <taxon>Loxocarpinae</taxon>
        <taxon>Dorcoceras</taxon>
    </lineage>
</organism>
<gene>
    <name evidence="1" type="ORF">F511_26994</name>
</gene>
<protein>
    <submittedName>
        <fullName evidence="1">Soluble starch synthase 3 isoform 2</fullName>
    </submittedName>
</protein>
<proteinExistence type="predicted"/>
<keyword evidence="2" id="KW-1185">Reference proteome</keyword>
<evidence type="ECO:0000313" key="1">
    <source>
        <dbReference type="EMBL" id="KZV29974.1"/>
    </source>
</evidence>
<dbReference type="EMBL" id="KV008787">
    <property type="protein sequence ID" value="KZV29974.1"/>
    <property type="molecule type" value="Genomic_DNA"/>
</dbReference>
<dbReference type="Proteomes" id="UP000250235">
    <property type="component" value="Unassembled WGS sequence"/>
</dbReference>
<sequence length="179" mass="19761">MVKRLATSPHDPLGNLSNTEQMQQIKAYTAASIITHAQSKAVKQAHIRTSNIMRYNYYNEVPSNTDPRTCYATTHKILGTVAQKLKLGATNSISDPSSTTEGSSTRLQKEDVFGNLSKLNASFQKRYQTNRLSKRSPALPISLQSELSTADNRRKRATMNSGSDIATGFTIGKYSKCRS</sequence>
<dbReference type="AlphaFoldDB" id="A0A2Z7B644"/>
<reference evidence="1 2" key="1">
    <citation type="journal article" date="2015" name="Proc. Natl. Acad. Sci. U.S.A.">
        <title>The resurrection genome of Boea hygrometrica: A blueprint for survival of dehydration.</title>
        <authorList>
            <person name="Xiao L."/>
            <person name="Yang G."/>
            <person name="Zhang L."/>
            <person name="Yang X."/>
            <person name="Zhao S."/>
            <person name="Ji Z."/>
            <person name="Zhou Q."/>
            <person name="Hu M."/>
            <person name="Wang Y."/>
            <person name="Chen M."/>
            <person name="Xu Y."/>
            <person name="Jin H."/>
            <person name="Xiao X."/>
            <person name="Hu G."/>
            <person name="Bao F."/>
            <person name="Hu Y."/>
            <person name="Wan P."/>
            <person name="Li L."/>
            <person name="Deng X."/>
            <person name="Kuang T."/>
            <person name="Xiang C."/>
            <person name="Zhu J.K."/>
            <person name="Oliver M.J."/>
            <person name="He Y."/>
        </authorList>
    </citation>
    <scope>NUCLEOTIDE SEQUENCE [LARGE SCALE GENOMIC DNA]</scope>
    <source>
        <strain evidence="2">cv. XS01</strain>
    </source>
</reference>
<accession>A0A2Z7B644</accession>
<name>A0A2Z7B644_9LAMI</name>
<evidence type="ECO:0000313" key="2">
    <source>
        <dbReference type="Proteomes" id="UP000250235"/>
    </source>
</evidence>